<keyword evidence="5" id="KW-1185">Reference proteome</keyword>
<accession>A0A5C6M275</accession>
<keyword evidence="2" id="KW-0378">Hydrolase</keyword>
<dbReference type="EMBL" id="SRHE01000757">
    <property type="protein sequence ID" value="TWW08263.1"/>
    <property type="molecule type" value="Genomic_DNA"/>
</dbReference>
<dbReference type="Pfam" id="PF00884">
    <property type="entry name" value="Sulfatase"/>
    <property type="match status" value="1"/>
</dbReference>
<evidence type="ECO:0000313" key="4">
    <source>
        <dbReference type="EMBL" id="TWW08263.1"/>
    </source>
</evidence>
<dbReference type="PANTHER" id="PTHR42693:SF53">
    <property type="entry name" value="ENDO-4-O-SULFATASE"/>
    <property type="match status" value="1"/>
</dbReference>
<feature type="domain" description="Sulfatase N-terminal" evidence="3">
    <location>
        <begin position="13"/>
        <end position="256"/>
    </location>
</feature>
<dbReference type="SUPFAM" id="SSF53649">
    <property type="entry name" value="Alkaline phosphatase-like"/>
    <property type="match status" value="1"/>
</dbReference>
<protein>
    <recommendedName>
        <fullName evidence="3">Sulfatase N-terminal domain-containing protein</fullName>
    </recommendedName>
</protein>
<dbReference type="PANTHER" id="PTHR42693">
    <property type="entry name" value="ARYLSULFATASE FAMILY MEMBER"/>
    <property type="match status" value="1"/>
</dbReference>
<evidence type="ECO:0000256" key="2">
    <source>
        <dbReference type="ARBA" id="ARBA00022801"/>
    </source>
</evidence>
<proteinExistence type="inferred from homology"/>
<evidence type="ECO:0000313" key="5">
    <source>
        <dbReference type="Proteomes" id="UP000321083"/>
    </source>
</evidence>
<dbReference type="Gene3D" id="3.30.1120.10">
    <property type="match status" value="1"/>
</dbReference>
<comment type="similarity">
    <text evidence="1">Belongs to the sulfatase family.</text>
</comment>
<name>A0A5C6M275_9PLAN</name>
<dbReference type="GO" id="GO:0004065">
    <property type="term" value="F:arylsulfatase activity"/>
    <property type="evidence" value="ECO:0007669"/>
    <property type="project" value="TreeGrafter"/>
</dbReference>
<organism evidence="4 5">
    <name type="scientific">Planctomyces bekefii</name>
    <dbReference type="NCBI Taxonomy" id="1653850"/>
    <lineage>
        <taxon>Bacteria</taxon>
        <taxon>Pseudomonadati</taxon>
        <taxon>Planctomycetota</taxon>
        <taxon>Planctomycetia</taxon>
        <taxon>Planctomycetales</taxon>
        <taxon>Planctomycetaceae</taxon>
        <taxon>Planctomyces</taxon>
    </lineage>
</organism>
<reference evidence="4 5" key="1">
    <citation type="submission" date="2019-08" db="EMBL/GenBank/DDBJ databases">
        <title>100 year-old enigma solved: identification of Planctomyces bekefii, the type genus and species of the phylum Planctomycetes.</title>
        <authorList>
            <person name="Svetlana D.N."/>
            <person name="Overmann J."/>
        </authorList>
    </citation>
    <scope>NUCLEOTIDE SEQUENCE [LARGE SCALE GENOMIC DNA]</scope>
    <source>
        <strain evidence="4">Phe10_nw2017</strain>
    </source>
</reference>
<evidence type="ECO:0000256" key="1">
    <source>
        <dbReference type="ARBA" id="ARBA00008779"/>
    </source>
</evidence>
<dbReference type="InterPro" id="IPR050738">
    <property type="entry name" value="Sulfatase"/>
</dbReference>
<comment type="caution">
    <text evidence="4">The sequence shown here is derived from an EMBL/GenBank/DDBJ whole genome shotgun (WGS) entry which is preliminary data.</text>
</comment>
<reference evidence="4 5" key="2">
    <citation type="submission" date="2019-08" db="EMBL/GenBank/DDBJ databases">
        <authorList>
            <person name="Henke P."/>
        </authorList>
    </citation>
    <scope>NUCLEOTIDE SEQUENCE [LARGE SCALE GENOMIC DNA]</scope>
    <source>
        <strain evidence="4">Phe10_nw2017</strain>
    </source>
</reference>
<dbReference type="AlphaFoldDB" id="A0A5C6M275"/>
<dbReference type="Gene3D" id="3.40.720.10">
    <property type="entry name" value="Alkaline Phosphatase, subunit A"/>
    <property type="match status" value="1"/>
</dbReference>
<gene>
    <name evidence="4" type="ORF">E3A20_26080</name>
</gene>
<dbReference type="Proteomes" id="UP000321083">
    <property type="component" value="Unassembled WGS sequence"/>
</dbReference>
<dbReference type="InterPro" id="IPR000917">
    <property type="entry name" value="Sulfatase_N"/>
</dbReference>
<dbReference type="InterPro" id="IPR017850">
    <property type="entry name" value="Alkaline_phosphatase_core_sf"/>
</dbReference>
<sequence>MVFAEYSDNSGSEGDPLNQGFDHFFGYNCQRHAHSYYPDYLWQDRRKIPLQNQPAVPGHAKLPPGSDPRNPAAYAAFQGTDYAPDRIRSAAVDFLRANKERPFFLYFPSTLPHVALHVPQADLEPWLKQGWHDPPFTAARGGYTPHFTPRAAYAAMISRLDSDVGVLLDELDRLQLTENTLVVFSADNGTTHLSEEVDAEFFNSVGELRGLKGSLYEGGVRVPTIVSWPGRIPAGTESDFVSGFEDWMPTLAEFTGARDVRRNDSIGGDGVSLVPVLTTLQQTERPWLYREFPGYGGQLSLRQGPWKLVRQNLSKGSETTELYNLETDPGERTNLAAEHPEKLTTLSTLVTEIRRPSKLFPLRPFDQGGDRGQ</sequence>
<evidence type="ECO:0000259" key="3">
    <source>
        <dbReference type="Pfam" id="PF00884"/>
    </source>
</evidence>